<proteinExistence type="predicted"/>
<organism evidence="1 2">
    <name type="scientific">Pocillopora meandrina</name>
    <dbReference type="NCBI Taxonomy" id="46732"/>
    <lineage>
        <taxon>Eukaryota</taxon>
        <taxon>Metazoa</taxon>
        <taxon>Cnidaria</taxon>
        <taxon>Anthozoa</taxon>
        <taxon>Hexacorallia</taxon>
        <taxon>Scleractinia</taxon>
        <taxon>Astrocoeniina</taxon>
        <taxon>Pocilloporidae</taxon>
        <taxon>Pocillopora</taxon>
    </lineage>
</organism>
<reference evidence="1 2" key="1">
    <citation type="submission" date="2022-05" db="EMBL/GenBank/DDBJ databases">
        <authorList>
            <consortium name="Genoscope - CEA"/>
            <person name="William W."/>
        </authorList>
    </citation>
    <scope>NUCLEOTIDE SEQUENCE [LARGE SCALE GENOMIC DNA]</scope>
</reference>
<gene>
    <name evidence="1" type="ORF">PMEA_00016667</name>
</gene>
<dbReference type="InterPro" id="IPR005049">
    <property type="entry name" value="STL-like"/>
</dbReference>
<evidence type="ECO:0000313" key="2">
    <source>
        <dbReference type="Proteomes" id="UP001159428"/>
    </source>
</evidence>
<dbReference type="AlphaFoldDB" id="A0AAU9VRG8"/>
<protein>
    <recommendedName>
        <fullName evidence="3">Glycosyltransferase STELLO1</fullName>
    </recommendedName>
</protein>
<dbReference type="EMBL" id="CALNXJ010000003">
    <property type="protein sequence ID" value="CAH3036134.1"/>
    <property type="molecule type" value="Genomic_DNA"/>
</dbReference>
<accession>A0AAU9VRG8</accession>
<dbReference type="Proteomes" id="UP001159428">
    <property type="component" value="Unassembled WGS sequence"/>
</dbReference>
<name>A0AAU9VRG8_9CNID</name>
<evidence type="ECO:0008006" key="3">
    <source>
        <dbReference type="Google" id="ProtNLM"/>
    </source>
</evidence>
<comment type="caution">
    <text evidence="1">The sequence shown here is derived from an EMBL/GenBank/DDBJ whole genome shotgun (WGS) entry which is preliminary data.</text>
</comment>
<sequence length="481" mass="54908">MSRAWTTFITAFAVVLLLGVSYTLIRNNTTTPLISASKDYLVNWNERQRLSKSSNNTNSADSFVEINLKEVNWKEIPRLPSPPKGEMHEKWIVLTTINTPTADVKKLAGIEGWKVVVVGDTKTPADWSHPNCIFLSVEKQKSLGYYIHDLLPYKSYARKNIGYLYAIQHGAKIIYETDDDNSPTSGKITFHQQETGDFLVYRTDSVVVNPYEHFGQSTIWPRGYPLEHIADPPSHQFVKCPGVDTAIQQGVVNGDPDVDAIFRLTRKDQGVDLKVEFDADAPPVVLPPHTMAPFNSQNTLFLNKALWGMLLPITVAFRVCDIWRGYWAQRLLWDVGSQLSFFPPNAVQFRNAHNYLDDFIDEKMLYHDAGRLVEFLVKWKSDKNNFFSRVLDLSTAMVQEGFWEMKDAMLTEAWLTDLIRVGYEMPSIPTEPKACLRHTVGGETVLYFKEKPSSYLRAGKELKYILEQKAGSAFFYREKRG</sequence>
<dbReference type="Pfam" id="PF03385">
    <property type="entry name" value="STELLO"/>
    <property type="match status" value="1"/>
</dbReference>
<keyword evidence="2" id="KW-1185">Reference proteome</keyword>
<dbReference type="PANTHER" id="PTHR31362">
    <property type="entry name" value="GLYCOSYLTRANSFERASE STELLO1-RELATED"/>
    <property type="match status" value="1"/>
</dbReference>
<dbReference type="PANTHER" id="PTHR31362:SF0">
    <property type="entry name" value="EXOSTOSIN DOMAIN-CONTAINING PROTEIN-RELATED"/>
    <property type="match status" value="1"/>
</dbReference>
<evidence type="ECO:0000313" key="1">
    <source>
        <dbReference type="EMBL" id="CAH3036134.1"/>
    </source>
</evidence>